<gene>
    <name evidence="7" type="ORF">HNQ41_001611</name>
</gene>
<reference evidence="7 8" key="1">
    <citation type="submission" date="2020-08" db="EMBL/GenBank/DDBJ databases">
        <title>Genomic Encyclopedia of Type Strains, Phase IV (KMG-IV): sequencing the most valuable type-strain genomes for metagenomic binning, comparative biology and taxonomic classification.</title>
        <authorList>
            <person name="Goeker M."/>
        </authorList>
    </citation>
    <scope>NUCLEOTIDE SEQUENCE [LARGE SCALE GENOMIC DNA]</scope>
    <source>
        <strain evidence="7 8">DSM 24696</strain>
    </source>
</reference>
<dbReference type="PROSITE" id="PS51257">
    <property type="entry name" value="PROKAR_LIPOPROTEIN"/>
    <property type="match status" value="1"/>
</dbReference>
<dbReference type="PROSITE" id="PS51007">
    <property type="entry name" value="CYTC"/>
    <property type="match status" value="1"/>
</dbReference>
<keyword evidence="2 4" id="KW-0479">Metal-binding</keyword>
<dbReference type="Gene3D" id="1.10.760.10">
    <property type="entry name" value="Cytochrome c-like domain"/>
    <property type="match status" value="1"/>
</dbReference>
<dbReference type="InterPro" id="IPR009056">
    <property type="entry name" value="Cyt_c-like_dom"/>
</dbReference>
<protein>
    <submittedName>
        <fullName evidence="7">Mono/diheme cytochrome c family protein</fullName>
    </submittedName>
</protein>
<evidence type="ECO:0000313" key="7">
    <source>
        <dbReference type="EMBL" id="MBB5173424.1"/>
    </source>
</evidence>
<dbReference type="GO" id="GO:0020037">
    <property type="term" value="F:heme binding"/>
    <property type="evidence" value="ECO:0007669"/>
    <property type="project" value="InterPro"/>
</dbReference>
<dbReference type="EMBL" id="JACHHB010000006">
    <property type="protein sequence ID" value="MBB5173424.1"/>
    <property type="molecule type" value="Genomic_DNA"/>
</dbReference>
<keyword evidence="3 4" id="KW-0408">Iron</keyword>
<dbReference type="Proteomes" id="UP000551878">
    <property type="component" value="Unassembled WGS sequence"/>
</dbReference>
<comment type="caution">
    <text evidence="7">The sequence shown here is derived from an EMBL/GenBank/DDBJ whole genome shotgun (WGS) entry which is preliminary data.</text>
</comment>
<dbReference type="RefSeq" id="WP_184663872.1">
    <property type="nucleotide sequence ID" value="NZ_JACHHB010000006.1"/>
</dbReference>
<feature type="chain" id="PRO_5039322732" evidence="5">
    <location>
        <begin position="17"/>
        <end position="113"/>
    </location>
</feature>
<name>A0A840QPX1_9BACI</name>
<evidence type="ECO:0000256" key="4">
    <source>
        <dbReference type="PROSITE-ProRule" id="PRU00433"/>
    </source>
</evidence>
<evidence type="ECO:0000313" key="8">
    <source>
        <dbReference type="Proteomes" id="UP000551878"/>
    </source>
</evidence>
<dbReference type="GO" id="GO:0046872">
    <property type="term" value="F:metal ion binding"/>
    <property type="evidence" value="ECO:0007669"/>
    <property type="project" value="UniProtKB-KW"/>
</dbReference>
<dbReference type="InterPro" id="IPR036909">
    <property type="entry name" value="Cyt_c-like_dom_sf"/>
</dbReference>
<evidence type="ECO:0000256" key="5">
    <source>
        <dbReference type="SAM" id="SignalP"/>
    </source>
</evidence>
<evidence type="ECO:0000256" key="2">
    <source>
        <dbReference type="ARBA" id="ARBA00022723"/>
    </source>
</evidence>
<evidence type="ECO:0000256" key="3">
    <source>
        <dbReference type="ARBA" id="ARBA00023004"/>
    </source>
</evidence>
<organism evidence="7 8">
    <name type="scientific">Texcoconibacillus texcoconensis</name>
    <dbReference type="NCBI Taxonomy" id="1095777"/>
    <lineage>
        <taxon>Bacteria</taxon>
        <taxon>Bacillati</taxon>
        <taxon>Bacillota</taxon>
        <taxon>Bacilli</taxon>
        <taxon>Bacillales</taxon>
        <taxon>Bacillaceae</taxon>
        <taxon>Texcoconibacillus</taxon>
    </lineage>
</organism>
<sequence length="113" mass="11932">MKKLLTLMLGSALVLAACGGEEPEDDVDTGDDMEEATEEVEEVAYDAGRAEELYEQSCIGCHGGDLEGTSGPPITGLSEEEVLNAIEEGPGIMQSNILEGEEAELVSQWAADQ</sequence>
<keyword evidence="1 4" id="KW-0349">Heme</keyword>
<keyword evidence="5" id="KW-0732">Signal</keyword>
<dbReference type="SUPFAM" id="SSF46626">
    <property type="entry name" value="Cytochrome c"/>
    <property type="match status" value="1"/>
</dbReference>
<dbReference type="AlphaFoldDB" id="A0A840QPX1"/>
<feature type="domain" description="Cytochrome c" evidence="6">
    <location>
        <begin position="45"/>
        <end position="113"/>
    </location>
</feature>
<proteinExistence type="predicted"/>
<keyword evidence="8" id="KW-1185">Reference proteome</keyword>
<dbReference type="GO" id="GO:0009055">
    <property type="term" value="F:electron transfer activity"/>
    <property type="evidence" value="ECO:0007669"/>
    <property type="project" value="InterPro"/>
</dbReference>
<evidence type="ECO:0000256" key="1">
    <source>
        <dbReference type="ARBA" id="ARBA00022617"/>
    </source>
</evidence>
<accession>A0A840QPX1</accession>
<feature type="signal peptide" evidence="5">
    <location>
        <begin position="1"/>
        <end position="16"/>
    </location>
</feature>
<evidence type="ECO:0000259" key="6">
    <source>
        <dbReference type="PROSITE" id="PS51007"/>
    </source>
</evidence>
<dbReference type="Pfam" id="PF13442">
    <property type="entry name" value="Cytochrome_CBB3"/>
    <property type="match status" value="1"/>
</dbReference>